<dbReference type="GO" id="GO:0006457">
    <property type="term" value="P:protein folding"/>
    <property type="evidence" value="ECO:0007669"/>
    <property type="project" value="InterPro"/>
</dbReference>
<dbReference type="PANTHER" id="PTHR21237:SF10">
    <property type="entry name" value="GRPE PROTEIN HOMOLOG 2, MITOCHONDRIAL"/>
    <property type="match status" value="1"/>
</dbReference>
<feature type="region of interest" description="Disordered" evidence="4">
    <location>
        <begin position="1"/>
        <end position="138"/>
    </location>
</feature>
<evidence type="ECO:0000313" key="5">
    <source>
        <dbReference type="Ensembl" id="ENSCMUP00000009338.2"/>
    </source>
</evidence>
<reference evidence="5" key="3">
    <citation type="submission" date="2025-09" db="UniProtKB">
        <authorList>
            <consortium name="Ensembl"/>
        </authorList>
    </citation>
    <scope>IDENTIFICATION</scope>
</reference>
<accession>A0A8C3DVH6</accession>
<evidence type="ECO:0000256" key="3">
    <source>
        <dbReference type="SAM" id="Coils"/>
    </source>
</evidence>
<reference evidence="5" key="2">
    <citation type="submission" date="2025-08" db="UniProtKB">
        <authorList>
            <consortium name="Ensembl"/>
        </authorList>
    </citation>
    <scope>IDENTIFICATION</scope>
</reference>
<dbReference type="GO" id="GO:0030150">
    <property type="term" value="P:protein import into mitochondrial matrix"/>
    <property type="evidence" value="ECO:0007669"/>
    <property type="project" value="TreeGrafter"/>
</dbReference>
<feature type="compositionally biased region" description="Low complexity" evidence="4">
    <location>
        <begin position="100"/>
        <end position="112"/>
    </location>
</feature>
<accession>A0A8U7NKK4</accession>
<feature type="coiled-coil region" evidence="3">
    <location>
        <begin position="228"/>
        <end position="255"/>
    </location>
</feature>
<dbReference type="GO" id="GO:0042803">
    <property type="term" value="F:protein homodimerization activity"/>
    <property type="evidence" value="ECO:0007669"/>
    <property type="project" value="InterPro"/>
</dbReference>
<dbReference type="GO" id="GO:0001405">
    <property type="term" value="C:PAM complex, Tim23 associated import motor"/>
    <property type="evidence" value="ECO:0007669"/>
    <property type="project" value="TreeGrafter"/>
</dbReference>
<dbReference type="CDD" id="cd00446">
    <property type="entry name" value="GrpE"/>
    <property type="match status" value="1"/>
</dbReference>
<organism evidence="5 6">
    <name type="scientific">Corvus moneduloides</name>
    <name type="common">New Caledonian crow</name>
    <dbReference type="NCBI Taxonomy" id="1196302"/>
    <lineage>
        <taxon>Eukaryota</taxon>
        <taxon>Metazoa</taxon>
        <taxon>Chordata</taxon>
        <taxon>Craniata</taxon>
        <taxon>Vertebrata</taxon>
        <taxon>Euteleostomi</taxon>
        <taxon>Archelosauria</taxon>
        <taxon>Archosauria</taxon>
        <taxon>Dinosauria</taxon>
        <taxon>Saurischia</taxon>
        <taxon>Theropoda</taxon>
        <taxon>Coelurosauria</taxon>
        <taxon>Aves</taxon>
        <taxon>Neognathae</taxon>
        <taxon>Neoaves</taxon>
        <taxon>Telluraves</taxon>
        <taxon>Australaves</taxon>
        <taxon>Passeriformes</taxon>
        <taxon>Corvoidea</taxon>
        <taxon>Corvidae</taxon>
        <taxon>Corvus</taxon>
    </lineage>
</organism>
<dbReference type="GO" id="GO:0000774">
    <property type="term" value="F:adenyl-nucleotide exchange factor activity"/>
    <property type="evidence" value="ECO:0007669"/>
    <property type="project" value="InterPro"/>
</dbReference>
<evidence type="ECO:0000256" key="4">
    <source>
        <dbReference type="SAM" id="MobiDB-lite"/>
    </source>
</evidence>
<keyword evidence="6" id="KW-1185">Reference proteome</keyword>
<dbReference type="SUPFAM" id="SSF58014">
    <property type="entry name" value="Coiled-coil domain of nucleotide exchange factor GrpE"/>
    <property type="match status" value="1"/>
</dbReference>
<dbReference type="GO" id="GO:0051087">
    <property type="term" value="F:protein-folding chaperone binding"/>
    <property type="evidence" value="ECO:0007669"/>
    <property type="project" value="InterPro"/>
</dbReference>
<keyword evidence="3" id="KW-0175">Coiled coil</keyword>
<proteinExistence type="inferred from homology"/>
<name>A0A8C3DVH6_CORMO</name>
<dbReference type="AlphaFoldDB" id="A0A8C3DVH6"/>
<dbReference type="FunFam" id="3.90.20.20:FF:000004">
    <property type="entry name" value="GrpE protein homolog"/>
    <property type="match status" value="1"/>
</dbReference>
<gene>
    <name evidence="5" type="primary">GRPEL2</name>
</gene>
<keyword evidence="2" id="KW-0143">Chaperone</keyword>
<evidence type="ECO:0000313" key="6">
    <source>
        <dbReference type="Proteomes" id="UP000694553"/>
    </source>
</evidence>
<dbReference type="Proteomes" id="UP000694553">
    <property type="component" value="Unassembled WGS sequence"/>
</dbReference>
<evidence type="ECO:0000256" key="1">
    <source>
        <dbReference type="ARBA" id="ARBA00009054"/>
    </source>
</evidence>
<feature type="region of interest" description="Disordered" evidence="4">
    <location>
        <begin position="199"/>
        <end position="218"/>
    </location>
</feature>
<reference evidence="6" key="1">
    <citation type="submission" date="2019-10" db="EMBL/GenBank/DDBJ databases">
        <title>Corvus moneduloides (New Caledonian crow) genome, bCorMon1, primary haplotype.</title>
        <authorList>
            <person name="Rutz C."/>
            <person name="Fungtammasan C."/>
            <person name="Mountcastle J."/>
            <person name="Formenti G."/>
            <person name="Chow W."/>
            <person name="Howe K."/>
            <person name="Steele M.P."/>
            <person name="Fernandes J."/>
            <person name="Gilbert M.T.P."/>
            <person name="Fedrigo O."/>
            <person name="Jarvis E.D."/>
            <person name="Gemmell N."/>
        </authorList>
    </citation>
    <scope>NUCLEOTIDE SEQUENCE [LARGE SCALE GENOMIC DNA]</scope>
</reference>
<dbReference type="GO" id="GO:0051082">
    <property type="term" value="F:unfolded protein binding"/>
    <property type="evidence" value="ECO:0007669"/>
    <property type="project" value="TreeGrafter"/>
</dbReference>
<dbReference type="Pfam" id="PF01025">
    <property type="entry name" value="GrpE"/>
    <property type="match status" value="1"/>
</dbReference>
<protein>
    <submittedName>
        <fullName evidence="5">GrpE like 2, mitochondrial</fullName>
    </submittedName>
</protein>
<dbReference type="Gene3D" id="3.90.20.20">
    <property type="match status" value="1"/>
</dbReference>
<dbReference type="InterPro" id="IPR000740">
    <property type="entry name" value="GrpE"/>
</dbReference>
<dbReference type="PANTHER" id="PTHR21237">
    <property type="entry name" value="GRPE PROTEIN"/>
    <property type="match status" value="1"/>
</dbReference>
<dbReference type="InterPro" id="IPR013805">
    <property type="entry name" value="GrpE_CC"/>
</dbReference>
<dbReference type="Ensembl" id="ENSCMUT00000010049.2">
    <property type="protein sequence ID" value="ENSCMUP00000009338.2"/>
    <property type="gene ID" value="ENSCMUG00000005992.2"/>
</dbReference>
<evidence type="ECO:0000256" key="2">
    <source>
        <dbReference type="ARBA" id="ARBA00023186"/>
    </source>
</evidence>
<sequence>MELCPGPSSFREPGPCPGPSPGGRSGVRSRAPGSWSCVSRPDPWDTGAVSGPELQGTGAVSGHSPGGGAVCPGRNLGGQETWPEPNPGSRPLAAGAEFRGPGAACAAAGGASPHPPHPLAPQRGPARRSAGPCGSCSSAVTRAHRRRRLLRRSRPAPCGAMAARSLRRLGALLPAGGKAGTGSLYFRGSPCAFSTAAQQRSTGDECGPDDPSDEPKHSLSDCALEHKAIKLEEQVRDLTERYRKALADSENVRRRTQKFVEDAKLFGIQSFCRDLVEVADILEKTAESAAGQAEPSDPNPTLKKIYEGLSLIEAKLQSVFAKHGLQKMNPVGGSCWQNGAVPLSRKSGLFYFLSSPVEILRLHQLPVHILILLSMVLANMKPFGF</sequence>
<comment type="similarity">
    <text evidence="1">Belongs to the GrpE family.</text>
</comment>